<organism evidence="3 4">
    <name type="scientific">Crossiella equi</name>
    <dbReference type="NCBI Taxonomy" id="130796"/>
    <lineage>
        <taxon>Bacteria</taxon>
        <taxon>Bacillati</taxon>
        <taxon>Actinomycetota</taxon>
        <taxon>Actinomycetes</taxon>
        <taxon>Pseudonocardiales</taxon>
        <taxon>Pseudonocardiaceae</taxon>
        <taxon>Crossiella</taxon>
    </lineage>
</organism>
<accession>A0ABS5AD16</accession>
<sequence>MLANRFGQRFAEDFTTAHERKPTDKPAEEAMDLHNNEVGRRIARQYPDAGPEELARRVEAAVRGGEMVVVDRQGRLAYSDQVVAGETAGDLPEQADDGGPVPRQPGGHLGGGYNIGGGGENYGTVPGR</sequence>
<evidence type="ECO:0000313" key="3">
    <source>
        <dbReference type="EMBL" id="MBP2474192.1"/>
    </source>
</evidence>
<reference evidence="3 4" key="1">
    <citation type="submission" date="2021-03" db="EMBL/GenBank/DDBJ databases">
        <title>Sequencing the genomes of 1000 actinobacteria strains.</title>
        <authorList>
            <person name="Klenk H.-P."/>
        </authorList>
    </citation>
    <scope>NUCLEOTIDE SEQUENCE [LARGE SCALE GENOMIC DNA]</scope>
    <source>
        <strain evidence="3 4">DSM 44580</strain>
    </source>
</reference>
<comment type="caution">
    <text evidence="3">The sequence shown here is derived from an EMBL/GenBank/DDBJ whole genome shotgun (WGS) entry which is preliminary data.</text>
</comment>
<proteinExistence type="predicted"/>
<gene>
    <name evidence="3" type="ORF">JOF53_003064</name>
</gene>
<feature type="region of interest" description="Disordered" evidence="1">
    <location>
        <begin position="1"/>
        <end position="30"/>
    </location>
</feature>
<keyword evidence="4" id="KW-1185">Reference proteome</keyword>
<name>A0ABS5AD16_9PSEU</name>
<dbReference type="InterPro" id="IPR054246">
    <property type="entry name" value="DUF6973"/>
</dbReference>
<evidence type="ECO:0000313" key="4">
    <source>
        <dbReference type="Proteomes" id="UP001519363"/>
    </source>
</evidence>
<evidence type="ECO:0000259" key="2">
    <source>
        <dbReference type="Pfam" id="PF22322"/>
    </source>
</evidence>
<feature type="compositionally biased region" description="Gly residues" evidence="1">
    <location>
        <begin position="107"/>
        <end position="121"/>
    </location>
</feature>
<protein>
    <recommendedName>
        <fullName evidence="2">DUF6973 domain-containing protein</fullName>
    </recommendedName>
</protein>
<feature type="region of interest" description="Disordered" evidence="1">
    <location>
        <begin position="85"/>
        <end position="128"/>
    </location>
</feature>
<dbReference type="Pfam" id="PF22322">
    <property type="entry name" value="DUF6973"/>
    <property type="match status" value="1"/>
</dbReference>
<dbReference type="Proteomes" id="UP001519363">
    <property type="component" value="Unassembled WGS sequence"/>
</dbReference>
<evidence type="ECO:0000256" key="1">
    <source>
        <dbReference type="SAM" id="MobiDB-lite"/>
    </source>
</evidence>
<feature type="compositionally biased region" description="Basic and acidic residues" evidence="1">
    <location>
        <begin position="10"/>
        <end position="30"/>
    </location>
</feature>
<feature type="domain" description="DUF6973" evidence="2">
    <location>
        <begin position="4"/>
        <end position="63"/>
    </location>
</feature>
<dbReference type="EMBL" id="JAGIOO010000001">
    <property type="protein sequence ID" value="MBP2474192.1"/>
    <property type="molecule type" value="Genomic_DNA"/>
</dbReference>